<dbReference type="Proteomes" id="UP000001918">
    <property type="component" value="Chromosome"/>
</dbReference>
<dbReference type="Gene3D" id="3.40.1410.10">
    <property type="entry name" value="Chorismate lyase-like"/>
    <property type="match status" value="1"/>
</dbReference>
<dbReference type="STRING" id="471852.Tcur_0769"/>
<dbReference type="Pfam" id="PF07702">
    <property type="entry name" value="UTRA"/>
    <property type="match status" value="1"/>
</dbReference>
<dbReference type="CDD" id="cd07377">
    <property type="entry name" value="WHTH_GntR"/>
    <property type="match status" value="1"/>
</dbReference>
<organism evidence="6 7">
    <name type="scientific">Thermomonospora curvata (strain ATCC 19995 / DSM 43183 / JCM 3096 / KCTC 9072 / NBRC 15933 / NCIMB 10081 / Henssen B9)</name>
    <dbReference type="NCBI Taxonomy" id="471852"/>
    <lineage>
        <taxon>Bacteria</taxon>
        <taxon>Bacillati</taxon>
        <taxon>Actinomycetota</taxon>
        <taxon>Actinomycetes</taxon>
        <taxon>Streptosporangiales</taxon>
        <taxon>Thermomonosporaceae</taxon>
        <taxon>Thermomonospora</taxon>
    </lineage>
</organism>
<reference evidence="6 7" key="1">
    <citation type="journal article" date="2011" name="Stand. Genomic Sci.">
        <title>Complete genome sequence of Thermomonospora curvata type strain (B9).</title>
        <authorList>
            <person name="Chertkov O."/>
            <person name="Sikorski J."/>
            <person name="Nolan M."/>
            <person name="Lapidus A."/>
            <person name="Lucas S."/>
            <person name="Del Rio T.G."/>
            <person name="Tice H."/>
            <person name="Cheng J.F."/>
            <person name="Goodwin L."/>
            <person name="Pitluck S."/>
            <person name="Liolios K."/>
            <person name="Ivanova N."/>
            <person name="Mavromatis K."/>
            <person name="Mikhailova N."/>
            <person name="Ovchinnikova G."/>
            <person name="Pati A."/>
            <person name="Chen A."/>
            <person name="Palaniappan K."/>
            <person name="Djao O.D."/>
            <person name="Land M."/>
            <person name="Hauser L."/>
            <person name="Chang Y.J."/>
            <person name="Jeffries C.D."/>
            <person name="Brettin T."/>
            <person name="Han C."/>
            <person name="Detter J.C."/>
            <person name="Rohde M."/>
            <person name="Goker M."/>
            <person name="Woyke T."/>
            <person name="Bristow J."/>
            <person name="Eisen J.A."/>
            <person name="Markowitz V."/>
            <person name="Hugenholtz P."/>
            <person name="Klenk H.P."/>
            <person name="Kyrpides N.C."/>
        </authorList>
    </citation>
    <scope>NUCLEOTIDE SEQUENCE [LARGE SCALE GENOMIC DNA]</scope>
    <source>
        <strain evidence="7">ATCC 19995 / DSM 43183 / JCM 3096 / KCTC 9072 / NBRC 15933 / NCIMB 10081 / Henssen B9</strain>
        <strain evidence="6">DSM 43183</strain>
    </source>
</reference>
<dbReference type="InterPro" id="IPR036388">
    <property type="entry name" value="WH-like_DNA-bd_sf"/>
</dbReference>
<dbReference type="InterPro" id="IPR028978">
    <property type="entry name" value="Chorismate_lyase_/UTRA_dom_sf"/>
</dbReference>
<dbReference type="InterPro" id="IPR036390">
    <property type="entry name" value="WH_DNA-bd_sf"/>
</dbReference>
<dbReference type="PROSITE" id="PS50949">
    <property type="entry name" value="HTH_GNTR"/>
    <property type="match status" value="1"/>
</dbReference>
<evidence type="ECO:0000256" key="1">
    <source>
        <dbReference type="ARBA" id="ARBA00023015"/>
    </source>
</evidence>
<gene>
    <name evidence="5" type="ordered locus">Tcur_0769</name>
    <name evidence="6" type="ordered locus">Tcur_4518</name>
</gene>
<dbReference type="EMBL" id="CP001738">
    <property type="protein sequence ID" value="ACY96361.1"/>
    <property type="molecule type" value="Genomic_DNA"/>
</dbReference>
<evidence type="ECO:0000256" key="3">
    <source>
        <dbReference type="ARBA" id="ARBA00023163"/>
    </source>
</evidence>
<dbReference type="OrthoDB" id="3214900at2"/>
<dbReference type="InterPro" id="IPR011663">
    <property type="entry name" value="UTRA"/>
</dbReference>
<dbReference type="KEGG" id="tcu:Tcur_4518"/>
<dbReference type="SUPFAM" id="SSF64288">
    <property type="entry name" value="Chorismate lyase-like"/>
    <property type="match status" value="1"/>
</dbReference>
<keyword evidence="1" id="KW-0805">Transcription regulation</keyword>
<dbReference type="KEGG" id="tcu:Tcur_0769"/>
<dbReference type="SMART" id="SM00345">
    <property type="entry name" value="HTH_GNTR"/>
    <property type="match status" value="1"/>
</dbReference>
<dbReference type="InterPro" id="IPR000524">
    <property type="entry name" value="Tscrpt_reg_HTH_GntR"/>
</dbReference>
<proteinExistence type="predicted"/>
<keyword evidence="2" id="KW-0238">DNA-binding</keyword>
<dbReference type="GO" id="GO:0003677">
    <property type="term" value="F:DNA binding"/>
    <property type="evidence" value="ECO:0007669"/>
    <property type="project" value="UniProtKB-KW"/>
</dbReference>
<evidence type="ECO:0000313" key="6">
    <source>
        <dbReference type="EMBL" id="ACZ00046.1"/>
    </source>
</evidence>
<keyword evidence="7" id="KW-1185">Reference proteome</keyword>
<protein>
    <submittedName>
        <fullName evidence="6">Transcriptional regulator, GntR family</fullName>
    </submittedName>
</protein>
<dbReference type="SMART" id="SM00866">
    <property type="entry name" value="UTRA"/>
    <property type="match status" value="1"/>
</dbReference>
<dbReference type="InterPro" id="IPR050679">
    <property type="entry name" value="Bact_HTH_transcr_reg"/>
</dbReference>
<dbReference type="AlphaFoldDB" id="D1A560"/>
<sequence>MADALPKYLQIAKDLQRQIEEGTLKAGDRLPTESELAARWKVSTSTVKDALSELRKSGRVQTRPREGTFVLPRRRPLTITLNDRELDMPQVPAESRMGGGEGRAFRQEAERQGFQATWDLPEVTVGPAEPWQLEAFGLPPDQRVQIVQRKQRRFIDGEPNSLQYSYFTLELALKAPLLLNGEDIEQGHVAYLAELGFVQVGYLDEFDARPPHRDEAEFFGLSRDSLAVIEHSRTAYDQDGKPFRLTVTVYRPRSNKIRFYAGKVPPSVLEGS</sequence>
<evidence type="ECO:0000313" key="7">
    <source>
        <dbReference type="Proteomes" id="UP000001918"/>
    </source>
</evidence>
<accession>D1A560</accession>
<evidence type="ECO:0000256" key="2">
    <source>
        <dbReference type="ARBA" id="ARBA00023125"/>
    </source>
</evidence>
<dbReference type="GO" id="GO:0003700">
    <property type="term" value="F:DNA-binding transcription factor activity"/>
    <property type="evidence" value="ECO:0007669"/>
    <property type="project" value="InterPro"/>
</dbReference>
<dbReference type="SUPFAM" id="SSF46785">
    <property type="entry name" value="Winged helix' DNA-binding domain"/>
    <property type="match status" value="1"/>
</dbReference>
<dbReference type="PANTHER" id="PTHR44846:SF17">
    <property type="entry name" value="GNTR-FAMILY TRANSCRIPTIONAL REGULATOR"/>
    <property type="match status" value="1"/>
</dbReference>
<dbReference type="eggNOG" id="COG2188">
    <property type="taxonomic scope" value="Bacteria"/>
</dbReference>
<dbReference type="GO" id="GO:0045892">
    <property type="term" value="P:negative regulation of DNA-templated transcription"/>
    <property type="evidence" value="ECO:0007669"/>
    <property type="project" value="TreeGrafter"/>
</dbReference>
<dbReference type="EMBL" id="CP001738">
    <property type="protein sequence ID" value="ACZ00046.1"/>
    <property type="molecule type" value="Genomic_DNA"/>
</dbReference>
<evidence type="ECO:0000259" key="4">
    <source>
        <dbReference type="PROSITE" id="PS50949"/>
    </source>
</evidence>
<name>D1A560_THECD</name>
<dbReference type="Pfam" id="PF00392">
    <property type="entry name" value="GntR"/>
    <property type="match status" value="1"/>
</dbReference>
<evidence type="ECO:0000313" key="5">
    <source>
        <dbReference type="EMBL" id="ACY96361.1"/>
    </source>
</evidence>
<dbReference type="PANTHER" id="PTHR44846">
    <property type="entry name" value="MANNOSYL-D-GLYCERATE TRANSPORT/METABOLISM SYSTEM REPRESSOR MNGR-RELATED"/>
    <property type="match status" value="1"/>
</dbReference>
<dbReference type="HOGENOM" id="CLU_063236_8_1_11"/>
<dbReference type="Gene3D" id="1.10.10.10">
    <property type="entry name" value="Winged helix-like DNA-binding domain superfamily/Winged helix DNA-binding domain"/>
    <property type="match status" value="1"/>
</dbReference>
<keyword evidence="3" id="KW-0804">Transcription</keyword>
<dbReference type="RefSeq" id="WP_012851145.1">
    <property type="nucleotide sequence ID" value="NC_013510.1"/>
</dbReference>
<feature type="domain" description="HTH gntR-type" evidence="4">
    <location>
        <begin position="5"/>
        <end position="73"/>
    </location>
</feature>